<comment type="caution">
    <text evidence="17">The sequence shown here is derived from an EMBL/GenBank/DDBJ whole genome shotgun (WGS) entry which is preliminary data.</text>
</comment>
<dbReference type="GO" id="GO:0071555">
    <property type="term" value="P:cell wall organization"/>
    <property type="evidence" value="ECO:0007669"/>
    <property type="project" value="UniProtKB-KW"/>
</dbReference>
<keyword evidence="4" id="KW-0132">Cell division</keyword>
<dbReference type="CDD" id="cd01555">
    <property type="entry name" value="UdpNAET"/>
    <property type="match status" value="1"/>
</dbReference>
<keyword evidence="18" id="KW-1185">Reference proteome</keyword>
<accession>A0A3N2QDU0</accession>
<keyword evidence="9" id="KW-0961">Cell wall biogenesis/degradation</keyword>
<dbReference type="GO" id="GO:0019277">
    <property type="term" value="P:UDP-N-acetylgalactosamine biosynthetic process"/>
    <property type="evidence" value="ECO:0007669"/>
    <property type="project" value="InterPro"/>
</dbReference>
<dbReference type="NCBIfam" id="NF006873">
    <property type="entry name" value="PRK09369.1"/>
    <property type="match status" value="1"/>
</dbReference>
<comment type="subcellular location">
    <subcellularLocation>
        <location evidence="1">Cytoplasm</location>
    </subcellularLocation>
</comment>
<evidence type="ECO:0000256" key="3">
    <source>
        <dbReference type="ARBA" id="ARBA00022490"/>
    </source>
</evidence>
<dbReference type="InterPro" id="IPR013792">
    <property type="entry name" value="RNA3'P_cycl/enolpyr_Trfase_a/b"/>
</dbReference>
<dbReference type="GO" id="GO:0009252">
    <property type="term" value="P:peptidoglycan biosynthetic process"/>
    <property type="evidence" value="ECO:0007669"/>
    <property type="project" value="UniProtKB-UniRule"/>
</dbReference>
<comment type="catalytic activity">
    <reaction evidence="13">
        <text>phosphoenolpyruvate + UDP-N-acetyl-alpha-D-glucosamine = UDP-N-acetyl-3-O-(1-carboxyvinyl)-alpha-D-glucosamine + phosphate</text>
        <dbReference type="Rhea" id="RHEA:18681"/>
        <dbReference type="ChEBI" id="CHEBI:43474"/>
        <dbReference type="ChEBI" id="CHEBI:57705"/>
        <dbReference type="ChEBI" id="CHEBI:58702"/>
        <dbReference type="ChEBI" id="CHEBI:68483"/>
        <dbReference type="EC" id="2.5.1.7"/>
    </reaction>
</comment>
<proteinExistence type="inferred from homology"/>
<evidence type="ECO:0000256" key="11">
    <source>
        <dbReference type="ARBA" id="ARBA00039108"/>
    </source>
</evidence>
<keyword evidence="8" id="KW-0131">Cell cycle</keyword>
<dbReference type="GO" id="GO:0051301">
    <property type="term" value="P:cell division"/>
    <property type="evidence" value="ECO:0007669"/>
    <property type="project" value="UniProtKB-KW"/>
</dbReference>
<dbReference type="InterPro" id="IPR001986">
    <property type="entry name" value="Enolpyruvate_Tfrase_dom"/>
</dbReference>
<dbReference type="EC" id="2.5.1.7" evidence="11 14"/>
<dbReference type="InterPro" id="IPR050068">
    <property type="entry name" value="MurA_subfamily"/>
</dbReference>
<dbReference type="GO" id="GO:0008360">
    <property type="term" value="P:regulation of cell shape"/>
    <property type="evidence" value="ECO:0007669"/>
    <property type="project" value="UniProtKB-KW"/>
</dbReference>
<dbReference type="EMBL" id="RARA01000027">
    <property type="protein sequence ID" value="ROT46964.1"/>
    <property type="molecule type" value="Genomic_DNA"/>
</dbReference>
<dbReference type="SUPFAM" id="SSF55205">
    <property type="entry name" value="EPT/RTPC-like"/>
    <property type="match status" value="1"/>
</dbReference>
<protein>
    <recommendedName>
        <fullName evidence="12 14">UDP-N-acetylglucosamine 1-carboxyvinyltransferase</fullName>
        <ecNumber evidence="11 14">2.5.1.7</ecNumber>
    </recommendedName>
</protein>
<keyword evidence="7" id="KW-0573">Peptidoglycan synthesis</keyword>
<dbReference type="PANTHER" id="PTHR43783:SF1">
    <property type="entry name" value="UDP-N-ACETYLGLUCOSAMINE 1-CARBOXYVINYLTRANSFERASE"/>
    <property type="match status" value="1"/>
</dbReference>
<evidence type="ECO:0000313" key="17">
    <source>
        <dbReference type="EMBL" id="ROT47829.1"/>
    </source>
</evidence>
<keyword evidence="6" id="KW-0133">Cell shape</keyword>
<feature type="domain" description="Enolpyruvate transferase" evidence="15">
    <location>
        <begin position="7"/>
        <end position="423"/>
    </location>
</feature>
<evidence type="ECO:0000256" key="13">
    <source>
        <dbReference type="ARBA" id="ARBA00047527"/>
    </source>
</evidence>
<organism evidence="17 18">
    <name type="scientific">Candidatus Cardinium hertigii</name>
    <dbReference type="NCBI Taxonomy" id="247481"/>
    <lineage>
        <taxon>Bacteria</taxon>
        <taxon>Pseudomonadati</taxon>
        <taxon>Bacteroidota</taxon>
        <taxon>Cytophagia</taxon>
        <taxon>Cytophagales</taxon>
        <taxon>Amoebophilaceae</taxon>
        <taxon>Candidatus Cardinium</taxon>
    </lineage>
</organism>
<dbReference type="GO" id="GO:0005737">
    <property type="term" value="C:cytoplasm"/>
    <property type="evidence" value="ECO:0007669"/>
    <property type="project" value="UniProtKB-SubCell"/>
</dbReference>
<evidence type="ECO:0000256" key="2">
    <source>
        <dbReference type="ARBA" id="ARBA00004752"/>
    </source>
</evidence>
<evidence type="ECO:0000256" key="12">
    <source>
        <dbReference type="ARBA" id="ARBA00039754"/>
    </source>
</evidence>
<dbReference type="Gene3D" id="3.65.10.10">
    <property type="entry name" value="Enolpyruvate transferase domain"/>
    <property type="match status" value="2"/>
</dbReference>
<keyword evidence="3" id="KW-0963">Cytoplasm</keyword>
<evidence type="ECO:0000256" key="1">
    <source>
        <dbReference type="ARBA" id="ARBA00004496"/>
    </source>
</evidence>
<evidence type="ECO:0000259" key="15">
    <source>
        <dbReference type="Pfam" id="PF00275"/>
    </source>
</evidence>
<dbReference type="OrthoDB" id="9803760at2"/>
<evidence type="ECO:0000256" key="7">
    <source>
        <dbReference type="ARBA" id="ARBA00022984"/>
    </source>
</evidence>
<evidence type="ECO:0000256" key="10">
    <source>
        <dbReference type="ARBA" id="ARBA00038367"/>
    </source>
</evidence>
<evidence type="ECO:0000256" key="5">
    <source>
        <dbReference type="ARBA" id="ARBA00022679"/>
    </source>
</evidence>
<dbReference type="InterPro" id="IPR036968">
    <property type="entry name" value="Enolpyruvate_Tfrase_sf"/>
</dbReference>
<evidence type="ECO:0000313" key="16">
    <source>
        <dbReference type="EMBL" id="ROT46964.1"/>
    </source>
</evidence>
<evidence type="ECO:0000256" key="6">
    <source>
        <dbReference type="ARBA" id="ARBA00022960"/>
    </source>
</evidence>
<dbReference type="Pfam" id="PF00275">
    <property type="entry name" value="EPSP_synthase"/>
    <property type="match status" value="1"/>
</dbReference>
<dbReference type="Proteomes" id="UP000270927">
    <property type="component" value="Unassembled WGS sequence"/>
</dbReference>
<comment type="pathway">
    <text evidence="2">Cell wall biogenesis; peptidoglycan biosynthesis.</text>
</comment>
<dbReference type="PANTHER" id="PTHR43783">
    <property type="entry name" value="UDP-N-ACETYLGLUCOSAMINE 1-CARBOXYVINYLTRANSFERASE"/>
    <property type="match status" value="1"/>
</dbReference>
<gene>
    <name evidence="17" type="primary">murA</name>
    <name evidence="17" type="ORF">EDM02_00190</name>
    <name evidence="16" type="ORF">EDM02_05300</name>
</gene>
<dbReference type="InterPro" id="IPR005750">
    <property type="entry name" value="UDP_GlcNAc_COvinyl_MurA"/>
</dbReference>
<dbReference type="GO" id="GO:0008760">
    <property type="term" value="F:UDP-N-acetylglucosamine 1-carboxyvinyltransferase activity"/>
    <property type="evidence" value="ECO:0007669"/>
    <property type="project" value="UniProtKB-UniRule"/>
</dbReference>
<dbReference type="AlphaFoldDB" id="A0A3N2QDU0"/>
<sequence length="434" mass="47138">MHKFIVHGGRPLSGTIKPKGSKNEALQVMCATLLTEAIVTINNIPDITDVHSVMQLLTLLGVQIVPLGKGSYQFCAAHLHTDVTLTEIFRQEYAKVRGSIMLLAPLLVRFKSVSVPKPGGDRIGRRGVHAHFEGLERLGVTFCYNVDEEAWKAKCTTLSGSYILMPEPSVTGTANIVMAASMAKGKTIIYPAACEPHVQQLCHMLVAMGATITGIGSNILTIEGVAHLSGTVHTILPDMLEIGSFIGLAAATKSTLTITDVPINLFTPVWSCFRKLGIRLEEDDNSLHIPFQPSYHIQKEIDGNLLSLSDAVWPGIPADLISIAIITAVHAHGHILIHQKMFESRLFFVDHLIEMGARLILCDPHRVHVVGLGNAYRLRGTRMSSNDIRAGITLLIAALAAEGTSTIANIHQIDRGYEQIDQRLNALGASIERA</sequence>
<name>A0A3N2QDU0_9BACT</name>
<keyword evidence="5 17" id="KW-0808">Transferase</keyword>
<evidence type="ECO:0000256" key="14">
    <source>
        <dbReference type="NCBIfam" id="TIGR01072"/>
    </source>
</evidence>
<dbReference type="NCBIfam" id="TIGR01072">
    <property type="entry name" value="murA"/>
    <property type="match status" value="1"/>
</dbReference>
<evidence type="ECO:0000256" key="4">
    <source>
        <dbReference type="ARBA" id="ARBA00022618"/>
    </source>
</evidence>
<dbReference type="RefSeq" id="WP_123662130.1">
    <property type="nucleotide sequence ID" value="NZ_RARA01000008.1"/>
</dbReference>
<evidence type="ECO:0000313" key="18">
    <source>
        <dbReference type="Proteomes" id="UP000270927"/>
    </source>
</evidence>
<reference evidence="17 18" key="1">
    <citation type="submission" date="2018-09" db="EMBL/GenBank/DDBJ databases">
        <title>Comparative Genomics of Wolbachia-Cardinium Dual Endosymbiosis in a Plant-Parasitic Nematode.</title>
        <authorList>
            <person name="Brown A.M.V."/>
            <person name="Wasala S.K."/>
            <person name="Howe D.K."/>
            <person name="Peetz A.B."/>
            <person name="Zasada I.A."/>
            <person name="Denver D.R."/>
        </authorList>
    </citation>
    <scope>NUCLEOTIDE SEQUENCE [LARGE SCALE GENOMIC DNA]</scope>
    <source>
        <strain evidence="17 18">Pp_1</strain>
    </source>
</reference>
<dbReference type="EMBL" id="RARA01000008">
    <property type="protein sequence ID" value="ROT47829.1"/>
    <property type="molecule type" value="Genomic_DNA"/>
</dbReference>
<comment type="similarity">
    <text evidence="10">Belongs to the EPSP synthase family. MurA subfamily.</text>
</comment>
<evidence type="ECO:0000256" key="9">
    <source>
        <dbReference type="ARBA" id="ARBA00023316"/>
    </source>
</evidence>
<evidence type="ECO:0000256" key="8">
    <source>
        <dbReference type="ARBA" id="ARBA00023306"/>
    </source>
</evidence>